<dbReference type="PANTHER" id="PTHR11266:SF113">
    <property type="entry name" value="MEMBRANE PROTEIN, MPV17_PMP22 FAMILY, PUTATIVE (AFU_ORTHOLOGUE AFUA_1G13840)-RELATED"/>
    <property type="match status" value="1"/>
</dbReference>
<evidence type="ECO:0000256" key="1">
    <source>
        <dbReference type="ARBA" id="ARBA00004141"/>
    </source>
</evidence>
<feature type="transmembrane region" description="Helical" evidence="6">
    <location>
        <begin position="82"/>
        <end position="102"/>
    </location>
</feature>
<dbReference type="InterPro" id="IPR007248">
    <property type="entry name" value="Mpv17_PMP22"/>
</dbReference>
<evidence type="ECO:0000313" key="8">
    <source>
        <dbReference type="Proteomes" id="UP000245768"/>
    </source>
</evidence>
<sequence>MKLGNSLYPVLYGLATFSAGDLLAQGLEHARRDGVDGGQPFQHDRARTGRALVIGGTAALPTHYYFLFLSTLWKTYPRAQSILYKVGLNLVTLAPMLNSYFFGMQSLLGDYGTAKPWSLRWSSAAQRIKDKVPRACVEGIFFWPTATAINLALVPPRFQYIPQGMAGIVWQSVLSMKNSTARKGPAQLQ</sequence>
<comment type="similarity">
    <text evidence="2 6">Belongs to the peroxisomal membrane protein PXMP2/4 family.</text>
</comment>
<dbReference type="InParanoid" id="A0A316YGK4"/>
<keyword evidence="4 6" id="KW-1133">Transmembrane helix</keyword>
<gene>
    <name evidence="7" type="ORF">FA10DRAFT_269821</name>
</gene>
<dbReference type="GO" id="GO:0005739">
    <property type="term" value="C:mitochondrion"/>
    <property type="evidence" value="ECO:0007669"/>
    <property type="project" value="TreeGrafter"/>
</dbReference>
<dbReference type="Pfam" id="PF04117">
    <property type="entry name" value="Mpv17_PMP22"/>
    <property type="match status" value="1"/>
</dbReference>
<evidence type="ECO:0000313" key="7">
    <source>
        <dbReference type="EMBL" id="PWN87233.1"/>
    </source>
</evidence>
<name>A0A316YGK4_9BASI</name>
<dbReference type="STRING" id="215250.A0A316YGK4"/>
<organism evidence="7 8">
    <name type="scientific">Acaromyces ingoldii</name>
    <dbReference type="NCBI Taxonomy" id="215250"/>
    <lineage>
        <taxon>Eukaryota</taxon>
        <taxon>Fungi</taxon>
        <taxon>Dikarya</taxon>
        <taxon>Basidiomycota</taxon>
        <taxon>Ustilaginomycotina</taxon>
        <taxon>Exobasidiomycetes</taxon>
        <taxon>Exobasidiales</taxon>
        <taxon>Cryptobasidiaceae</taxon>
        <taxon>Acaromyces</taxon>
    </lineage>
</organism>
<dbReference type="EMBL" id="KZ819641">
    <property type="protein sequence ID" value="PWN87233.1"/>
    <property type="molecule type" value="Genomic_DNA"/>
</dbReference>
<accession>A0A316YGK4</accession>
<evidence type="ECO:0000256" key="2">
    <source>
        <dbReference type="ARBA" id="ARBA00006824"/>
    </source>
</evidence>
<feature type="transmembrane region" description="Helical" evidence="6">
    <location>
        <begin position="51"/>
        <end position="70"/>
    </location>
</feature>
<evidence type="ECO:0000256" key="5">
    <source>
        <dbReference type="ARBA" id="ARBA00023136"/>
    </source>
</evidence>
<dbReference type="RefSeq" id="XP_025374431.1">
    <property type="nucleotide sequence ID" value="XM_025522890.1"/>
</dbReference>
<dbReference type="GO" id="GO:0016020">
    <property type="term" value="C:membrane"/>
    <property type="evidence" value="ECO:0007669"/>
    <property type="project" value="UniProtKB-SubCell"/>
</dbReference>
<keyword evidence="3 6" id="KW-0812">Transmembrane</keyword>
<evidence type="ECO:0000256" key="4">
    <source>
        <dbReference type="ARBA" id="ARBA00022989"/>
    </source>
</evidence>
<comment type="subcellular location">
    <subcellularLocation>
        <location evidence="1">Membrane</location>
        <topology evidence="1">Multi-pass membrane protein</topology>
    </subcellularLocation>
</comment>
<dbReference type="Proteomes" id="UP000245768">
    <property type="component" value="Unassembled WGS sequence"/>
</dbReference>
<protein>
    <submittedName>
        <fullName evidence="7">Uncharacterized protein</fullName>
    </submittedName>
</protein>
<dbReference type="PANTHER" id="PTHR11266">
    <property type="entry name" value="PEROXISOMAL MEMBRANE PROTEIN 2, PXMP2 MPV17"/>
    <property type="match status" value="1"/>
</dbReference>
<proteinExistence type="inferred from homology"/>
<keyword evidence="5 6" id="KW-0472">Membrane</keyword>
<evidence type="ECO:0000256" key="6">
    <source>
        <dbReference type="RuleBase" id="RU363053"/>
    </source>
</evidence>
<evidence type="ECO:0000256" key="3">
    <source>
        <dbReference type="ARBA" id="ARBA00022692"/>
    </source>
</evidence>
<reference evidence="7 8" key="1">
    <citation type="journal article" date="2018" name="Mol. Biol. Evol.">
        <title>Broad Genomic Sampling Reveals a Smut Pathogenic Ancestry of the Fungal Clade Ustilaginomycotina.</title>
        <authorList>
            <person name="Kijpornyongpan T."/>
            <person name="Mondo S.J."/>
            <person name="Barry K."/>
            <person name="Sandor L."/>
            <person name="Lee J."/>
            <person name="Lipzen A."/>
            <person name="Pangilinan J."/>
            <person name="LaButti K."/>
            <person name="Hainaut M."/>
            <person name="Henrissat B."/>
            <person name="Grigoriev I.V."/>
            <person name="Spatafora J.W."/>
            <person name="Aime M.C."/>
        </authorList>
    </citation>
    <scope>NUCLEOTIDE SEQUENCE [LARGE SCALE GENOMIC DNA]</scope>
    <source>
        <strain evidence="7 8">MCA 4198</strain>
    </source>
</reference>
<keyword evidence="8" id="KW-1185">Reference proteome</keyword>
<dbReference type="OrthoDB" id="430207at2759"/>
<dbReference type="AlphaFoldDB" id="A0A316YGK4"/>
<dbReference type="GeneID" id="37044806"/>